<dbReference type="Proteomes" id="UP000035720">
    <property type="component" value="Unassembled WGS sequence"/>
</dbReference>
<gene>
    <name evidence="2" type="ORF">BN13_130009</name>
</gene>
<evidence type="ECO:0000313" key="2">
    <source>
        <dbReference type="EMBL" id="CCI51867.1"/>
    </source>
</evidence>
<reference evidence="2 3" key="1">
    <citation type="journal article" date="2013" name="ISME J.">
        <title>A metabolic model for members of the genus Tetrasphaera involved in enhanced biological phosphorus removal.</title>
        <authorList>
            <person name="Kristiansen R."/>
            <person name="Nguyen H.T.T."/>
            <person name="Saunders A.M."/>
            <person name="Nielsen J.L."/>
            <person name="Wimmer R."/>
            <person name="Le V.Q."/>
            <person name="McIlroy S.J."/>
            <person name="Petrovski S."/>
            <person name="Seviour R.J."/>
            <person name="Calteau A."/>
            <person name="Nielsen K.L."/>
            <person name="Nielsen P.H."/>
        </authorList>
    </citation>
    <scope>NUCLEOTIDE SEQUENCE [LARGE SCALE GENOMIC DNA]</scope>
    <source>
        <strain evidence="2 3">Ben 74</strain>
    </source>
</reference>
<organism evidence="2 3">
    <name type="scientific">Nostocoides jenkinsii Ben 74</name>
    <dbReference type="NCBI Taxonomy" id="1193518"/>
    <lineage>
        <taxon>Bacteria</taxon>
        <taxon>Bacillati</taxon>
        <taxon>Actinomycetota</taxon>
        <taxon>Actinomycetes</taxon>
        <taxon>Micrococcales</taxon>
        <taxon>Intrasporangiaceae</taxon>
        <taxon>Nostocoides</taxon>
    </lineage>
</organism>
<feature type="compositionally biased region" description="Basic residues" evidence="1">
    <location>
        <begin position="52"/>
        <end position="61"/>
    </location>
</feature>
<dbReference type="EMBL" id="CAJC01000035">
    <property type="protein sequence ID" value="CCI51867.1"/>
    <property type="molecule type" value="Genomic_DNA"/>
</dbReference>
<keyword evidence="3" id="KW-1185">Reference proteome</keyword>
<protein>
    <submittedName>
        <fullName evidence="2">Uncharacterized protein</fullName>
    </submittedName>
</protein>
<name>A0A077MAQ2_9MICO</name>
<proteinExistence type="predicted"/>
<evidence type="ECO:0000313" key="3">
    <source>
        <dbReference type="Proteomes" id="UP000035720"/>
    </source>
</evidence>
<evidence type="ECO:0000256" key="1">
    <source>
        <dbReference type="SAM" id="MobiDB-lite"/>
    </source>
</evidence>
<feature type="compositionally biased region" description="Polar residues" evidence="1">
    <location>
        <begin position="66"/>
        <end position="77"/>
    </location>
</feature>
<dbReference type="AlphaFoldDB" id="A0A077MAQ2"/>
<comment type="caution">
    <text evidence="2">The sequence shown here is derived from an EMBL/GenBank/DDBJ whole genome shotgun (WGS) entry which is preliminary data.</text>
</comment>
<sequence>MPAKDKAPSGEWTTYKNLDGTIDAPSFGSRWPESPPAHWWQPQARREAERPRPRHPRRPFRRGALPTSSTRSASSHT</sequence>
<feature type="region of interest" description="Disordered" evidence="1">
    <location>
        <begin position="1"/>
        <end position="77"/>
    </location>
</feature>
<accession>A0A077MAQ2</accession>